<sequence>MHSTHSMLPRPEKEVHGLCERLFSPPTPYGSPFLILRGCFFRDFCLPPSPPSQLKVSWISIARGAIRRWKTQVRDRTTQLSSFQVIVVRHSDWLCCSYVVLGFRYARCGCSSMCLVCSRMEGTTIPLPSTWTYCTGCTYTPEKRRRNSARSSWALIQTA</sequence>
<dbReference type="EMBL" id="KZ825479">
    <property type="protein sequence ID" value="PYI34052.1"/>
    <property type="molecule type" value="Genomic_DNA"/>
</dbReference>
<organism evidence="1 2">
    <name type="scientific">Aspergillus indologenus CBS 114.80</name>
    <dbReference type="NCBI Taxonomy" id="1450541"/>
    <lineage>
        <taxon>Eukaryota</taxon>
        <taxon>Fungi</taxon>
        <taxon>Dikarya</taxon>
        <taxon>Ascomycota</taxon>
        <taxon>Pezizomycotina</taxon>
        <taxon>Eurotiomycetes</taxon>
        <taxon>Eurotiomycetidae</taxon>
        <taxon>Eurotiales</taxon>
        <taxon>Aspergillaceae</taxon>
        <taxon>Aspergillus</taxon>
        <taxon>Aspergillus subgen. Circumdati</taxon>
    </lineage>
</organism>
<name>A0A2V5IFN5_9EURO</name>
<accession>A0A2V5IFN5</accession>
<gene>
    <name evidence="1" type="ORF">BP00DRAFT_91759</name>
</gene>
<evidence type="ECO:0000313" key="2">
    <source>
        <dbReference type="Proteomes" id="UP000248817"/>
    </source>
</evidence>
<proteinExistence type="predicted"/>
<protein>
    <submittedName>
        <fullName evidence="1">Uncharacterized protein</fullName>
    </submittedName>
</protein>
<reference evidence="1 2" key="1">
    <citation type="submission" date="2018-02" db="EMBL/GenBank/DDBJ databases">
        <title>The genomes of Aspergillus section Nigri reveals drivers in fungal speciation.</title>
        <authorList>
            <consortium name="DOE Joint Genome Institute"/>
            <person name="Vesth T.C."/>
            <person name="Nybo J."/>
            <person name="Theobald S."/>
            <person name="Brandl J."/>
            <person name="Frisvad J.C."/>
            <person name="Nielsen K.F."/>
            <person name="Lyhne E.K."/>
            <person name="Kogle M.E."/>
            <person name="Kuo A."/>
            <person name="Riley R."/>
            <person name="Clum A."/>
            <person name="Nolan M."/>
            <person name="Lipzen A."/>
            <person name="Salamov A."/>
            <person name="Henrissat B."/>
            <person name="Wiebenga A."/>
            <person name="De vries R.P."/>
            <person name="Grigoriev I.V."/>
            <person name="Mortensen U.H."/>
            <person name="Andersen M.R."/>
            <person name="Baker S.E."/>
        </authorList>
    </citation>
    <scope>NUCLEOTIDE SEQUENCE [LARGE SCALE GENOMIC DNA]</scope>
    <source>
        <strain evidence="1 2">CBS 114.80</strain>
    </source>
</reference>
<dbReference type="AlphaFoldDB" id="A0A2V5IFN5"/>
<keyword evidence="2" id="KW-1185">Reference proteome</keyword>
<dbReference type="Proteomes" id="UP000248817">
    <property type="component" value="Unassembled WGS sequence"/>
</dbReference>
<evidence type="ECO:0000313" key="1">
    <source>
        <dbReference type="EMBL" id="PYI34052.1"/>
    </source>
</evidence>